<feature type="non-terminal residue" evidence="1">
    <location>
        <position position="64"/>
    </location>
</feature>
<dbReference type="EMBL" id="JBIAPI010000001">
    <property type="protein sequence ID" value="MFF3221155.1"/>
    <property type="molecule type" value="Genomic_DNA"/>
</dbReference>
<name>A0ABW6QIX0_9NOCA</name>
<reference evidence="1 2" key="1">
    <citation type="submission" date="2024-10" db="EMBL/GenBank/DDBJ databases">
        <title>The Natural Products Discovery Center: Release of the First 8490 Sequenced Strains for Exploring Actinobacteria Biosynthetic Diversity.</title>
        <authorList>
            <person name="Kalkreuter E."/>
            <person name="Kautsar S.A."/>
            <person name="Yang D."/>
            <person name="Bader C.D."/>
            <person name="Teijaro C.N."/>
            <person name="Fluegel L."/>
            <person name="Davis C.M."/>
            <person name="Simpson J.R."/>
            <person name="Lauterbach L."/>
            <person name="Steele A.D."/>
            <person name="Gui C."/>
            <person name="Meng S."/>
            <person name="Li G."/>
            <person name="Viehrig K."/>
            <person name="Ye F."/>
            <person name="Su P."/>
            <person name="Kiefer A.F."/>
            <person name="Nichols A."/>
            <person name="Cepeda A.J."/>
            <person name="Yan W."/>
            <person name="Fan B."/>
            <person name="Jiang Y."/>
            <person name="Adhikari A."/>
            <person name="Zheng C.-J."/>
            <person name="Schuster L."/>
            <person name="Cowan T.M."/>
            <person name="Smanski M.J."/>
            <person name="Chevrette M.G."/>
            <person name="De Carvalho L.P.S."/>
            <person name="Shen B."/>
        </authorList>
    </citation>
    <scope>NUCLEOTIDE SEQUENCE [LARGE SCALE GENOMIC DNA]</scope>
    <source>
        <strain evidence="1 2">NPDC003040</strain>
    </source>
</reference>
<gene>
    <name evidence="1" type="ORF">ACFYV7_00005</name>
</gene>
<dbReference type="Proteomes" id="UP001601948">
    <property type="component" value="Unassembled WGS sequence"/>
</dbReference>
<protein>
    <submittedName>
        <fullName evidence="1">Uncharacterized protein</fullName>
    </submittedName>
</protein>
<keyword evidence="2" id="KW-1185">Reference proteome</keyword>
<evidence type="ECO:0000313" key="1">
    <source>
        <dbReference type="EMBL" id="MFF3221155.1"/>
    </source>
</evidence>
<evidence type="ECO:0000313" key="2">
    <source>
        <dbReference type="Proteomes" id="UP001601948"/>
    </source>
</evidence>
<proteinExistence type="predicted"/>
<accession>A0ABW6QIX0</accession>
<comment type="caution">
    <text evidence="1">The sequence shown here is derived from an EMBL/GenBank/DDBJ whole genome shotgun (WGS) entry which is preliminary data.</text>
</comment>
<sequence length="64" mass="6905">MSRKLCLAQDVEADELLTEDHFATLLGMLLDQLRLPPNGGHLVSGIVDPAERMSVCLGSVGRSQ</sequence>
<organism evidence="1 2">
    <name type="scientific">Nocardia suismassiliense</name>
    <dbReference type="NCBI Taxonomy" id="2077092"/>
    <lineage>
        <taxon>Bacteria</taxon>
        <taxon>Bacillati</taxon>
        <taxon>Actinomycetota</taxon>
        <taxon>Actinomycetes</taxon>
        <taxon>Mycobacteriales</taxon>
        <taxon>Nocardiaceae</taxon>
        <taxon>Nocardia</taxon>
    </lineage>
</organism>